<sequence length="127" mass="14167">MVDADRFLALRRAREPKAGQWELPSGFCDGWEHPVDAAVREAREELGVTVELGAFLGMYLDRYDHQGEALPVLDCFWLARVVDGPIVINPVEALEFAWLPLRDPPALAFSSMDRAIRAAVCSRFPGV</sequence>
<gene>
    <name evidence="4" type="ORF">Pme01_41640</name>
</gene>
<organism evidence="4 5">
    <name type="scientific">Planosporangium mesophilum</name>
    <dbReference type="NCBI Taxonomy" id="689768"/>
    <lineage>
        <taxon>Bacteria</taxon>
        <taxon>Bacillati</taxon>
        <taxon>Actinomycetota</taxon>
        <taxon>Actinomycetes</taxon>
        <taxon>Micromonosporales</taxon>
        <taxon>Micromonosporaceae</taxon>
        <taxon>Planosporangium</taxon>
    </lineage>
</organism>
<dbReference type="GO" id="GO:0016787">
    <property type="term" value="F:hydrolase activity"/>
    <property type="evidence" value="ECO:0007669"/>
    <property type="project" value="UniProtKB-KW"/>
</dbReference>
<reference evidence="4" key="1">
    <citation type="submission" date="2021-01" db="EMBL/GenBank/DDBJ databases">
        <title>Whole genome shotgun sequence of Planosporangium mesophilum NBRC 109066.</title>
        <authorList>
            <person name="Komaki H."/>
            <person name="Tamura T."/>
        </authorList>
    </citation>
    <scope>NUCLEOTIDE SEQUENCE</scope>
    <source>
        <strain evidence="4">NBRC 109066</strain>
    </source>
</reference>
<dbReference type="PANTHER" id="PTHR43736">
    <property type="entry name" value="ADP-RIBOSE PYROPHOSPHATASE"/>
    <property type="match status" value="1"/>
</dbReference>
<keyword evidence="5" id="KW-1185">Reference proteome</keyword>
<evidence type="ECO:0000256" key="1">
    <source>
        <dbReference type="ARBA" id="ARBA00005582"/>
    </source>
</evidence>
<dbReference type="Gene3D" id="3.90.79.10">
    <property type="entry name" value="Nucleoside Triphosphate Pyrophosphohydrolase"/>
    <property type="match status" value="1"/>
</dbReference>
<comment type="similarity">
    <text evidence="1">Belongs to the Nudix hydrolase family.</text>
</comment>
<dbReference type="Proteomes" id="UP000599074">
    <property type="component" value="Unassembled WGS sequence"/>
</dbReference>
<dbReference type="EMBL" id="BOON01000039">
    <property type="protein sequence ID" value="GII24567.1"/>
    <property type="molecule type" value="Genomic_DNA"/>
</dbReference>
<evidence type="ECO:0000313" key="5">
    <source>
        <dbReference type="Proteomes" id="UP000599074"/>
    </source>
</evidence>
<comment type="caution">
    <text evidence="4">The sequence shown here is derived from an EMBL/GenBank/DDBJ whole genome shotgun (WGS) entry which is preliminary data.</text>
</comment>
<dbReference type="InterPro" id="IPR015797">
    <property type="entry name" value="NUDIX_hydrolase-like_dom_sf"/>
</dbReference>
<protein>
    <recommendedName>
        <fullName evidence="3">Nudix hydrolase domain-containing protein</fullName>
    </recommendedName>
</protein>
<dbReference type="InterPro" id="IPR020084">
    <property type="entry name" value="NUDIX_hydrolase_CS"/>
</dbReference>
<dbReference type="PANTHER" id="PTHR43736:SF1">
    <property type="entry name" value="DIHYDRONEOPTERIN TRIPHOSPHATE DIPHOSPHATASE"/>
    <property type="match status" value="1"/>
</dbReference>
<evidence type="ECO:0000313" key="4">
    <source>
        <dbReference type="EMBL" id="GII24567.1"/>
    </source>
</evidence>
<accession>A0A8J3TG78</accession>
<dbReference type="InterPro" id="IPR000086">
    <property type="entry name" value="NUDIX_hydrolase_dom"/>
</dbReference>
<dbReference type="AlphaFoldDB" id="A0A8J3TG78"/>
<proteinExistence type="inferred from homology"/>
<keyword evidence="2" id="KW-0378">Hydrolase</keyword>
<feature type="domain" description="Nudix hydrolase" evidence="3">
    <location>
        <begin position="1"/>
        <end position="120"/>
    </location>
</feature>
<name>A0A8J3TG78_9ACTN</name>
<dbReference type="PROSITE" id="PS51462">
    <property type="entry name" value="NUDIX"/>
    <property type="match status" value="1"/>
</dbReference>
<evidence type="ECO:0000256" key="2">
    <source>
        <dbReference type="ARBA" id="ARBA00022801"/>
    </source>
</evidence>
<dbReference type="SUPFAM" id="SSF55811">
    <property type="entry name" value="Nudix"/>
    <property type="match status" value="1"/>
</dbReference>
<dbReference type="Pfam" id="PF00293">
    <property type="entry name" value="NUDIX"/>
    <property type="match status" value="1"/>
</dbReference>
<dbReference type="PROSITE" id="PS00893">
    <property type="entry name" value="NUDIX_BOX"/>
    <property type="match status" value="1"/>
</dbReference>
<evidence type="ECO:0000259" key="3">
    <source>
        <dbReference type="PROSITE" id="PS51462"/>
    </source>
</evidence>